<proteinExistence type="predicted"/>
<reference evidence="1 2" key="1">
    <citation type="journal article" date="2015" name="Genome Biol. Evol.">
        <title>Phylogenomic analyses indicate that early fungi evolved digesting cell walls of algal ancestors of land plants.</title>
        <authorList>
            <person name="Chang Y."/>
            <person name="Wang S."/>
            <person name="Sekimoto S."/>
            <person name="Aerts A.L."/>
            <person name="Choi C."/>
            <person name="Clum A."/>
            <person name="LaButti K.M."/>
            <person name="Lindquist E.A."/>
            <person name="Yee Ngan C."/>
            <person name="Ohm R.A."/>
            <person name="Salamov A.A."/>
            <person name="Grigoriev I.V."/>
            <person name="Spatafora J.W."/>
            <person name="Berbee M.L."/>
        </authorList>
    </citation>
    <scope>NUCLEOTIDE SEQUENCE [LARGE SCALE GENOMIC DNA]</scope>
    <source>
        <strain evidence="1 2">JEL478</strain>
    </source>
</reference>
<evidence type="ECO:0000313" key="2">
    <source>
        <dbReference type="Proteomes" id="UP000070544"/>
    </source>
</evidence>
<organism evidence="1 2">
    <name type="scientific">Gonapodya prolifera (strain JEL478)</name>
    <name type="common">Monoblepharis prolifera</name>
    <dbReference type="NCBI Taxonomy" id="1344416"/>
    <lineage>
        <taxon>Eukaryota</taxon>
        <taxon>Fungi</taxon>
        <taxon>Fungi incertae sedis</taxon>
        <taxon>Chytridiomycota</taxon>
        <taxon>Chytridiomycota incertae sedis</taxon>
        <taxon>Monoblepharidomycetes</taxon>
        <taxon>Monoblepharidales</taxon>
        <taxon>Gonapodyaceae</taxon>
        <taxon>Gonapodya</taxon>
    </lineage>
</organism>
<accession>A0A139AHD1</accession>
<keyword evidence="2" id="KW-1185">Reference proteome</keyword>
<dbReference type="AlphaFoldDB" id="A0A139AHD1"/>
<dbReference type="EMBL" id="KQ965756">
    <property type="protein sequence ID" value="KXS16170.1"/>
    <property type="molecule type" value="Genomic_DNA"/>
</dbReference>
<evidence type="ECO:0000313" key="1">
    <source>
        <dbReference type="EMBL" id="KXS16170.1"/>
    </source>
</evidence>
<dbReference type="Proteomes" id="UP000070544">
    <property type="component" value="Unassembled WGS sequence"/>
</dbReference>
<gene>
    <name evidence="1" type="ORF">M427DRAFT_43970</name>
</gene>
<name>A0A139AHD1_GONPJ</name>
<protein>
    <submittedName>
        <fullName evidence="1">Uncharacterized protein</fullName>
    </submittedName>
</protein>
<sequence>MPNQRNGRAKNAETIPQVWIVSNSEGLNTSAEYFLVGQIRAFQKTSYIIIQRCLAVVNQQTTKVFWNSPSMESPKVLEIDNVFPCSQMVIVLVKGTERMGNHWKDPGLSPAVLAFEDAIWWWTRTAAHGMSHDSQHNQLPPTPPMDTTPPPIEVGEFPDFDENNIVRITDLLELWTNNLVLGDLESGYLLYHSFVDKDAAILTPTSLNVKFSKFCCIGLIPTGSHALWRNHGPSLFHVNKIMEDHPGYQCLGKRLNGGALLKSLWWNEERQYKTTWRVAADGRREERNIL</sequence>